<evidence type="ECO:0000313" key="2">
    <source>
        <dbReference type="Proteomes" id="UP001163835"/>
    </source>
</evidence>
<dbReference type="EMBL" id="MU795028">
    <property type="protein sequence ID" value="KAJ3812286.1"/>
    <property type="molecule type" value="Genomic_DNA"/>
</dbReference>
<keyword evidence="2" id="KW-1185">Reference proteome</keyword>
<dbReference type="Proteomes" id="UP001163835">
    <property type="component" value="Unassembled WGS sequence"/>
</dbReference>
<feature type="non-terminal residue" evidence="1">
    <location>
        <position position="1"/>
    </location>
</feature>
<proteinExistence type="predicted"/>
<evidence type="ECO:0000313" key="1">
    <source>
        <dbReference type="EMBL" id="KAJ3812286.1"/>
    </source>
</evidence>
<name>A0ACC1U6R5_9AGAR</name>
<sequence length="294" mass="31450">EPDYLSEYTHPQPATPGFCFDFEPSEKAETIDPSSDNKPIPVSSQDNPFVLDDDGEIVQEPEPQEVDADVGTSSNMKSSAPSPTVGSFVCSKCLEPLLLGEGAIEMERKARKVWGLKCGHVMDGKCLDALGYPAGALDVQAKDVKGKGKRKSLSEEVDLADACDGELEAERAKGATDEDVHPSLRPSSESNSIRSRLRSAAHSNNASASATIGTSTGGGSTTLSPQFSTFAHRYLPTPIAHLFGHAPGSSSISPKSKSHRKPKVQQTYSWKCPVNNCGRIHTSVRLEGVWGPEK</sequence>
<protein>
    <submittedName>
        <fullName evidence="1">Uncharacterized protein</fullName>
    </submittedName>
</protein>
<accession>A0ACC1U6R5</accession>
<feature type="non-terminal residue" evidence="1">
    <location>
        <position position="294"/>
    </location>
</feature>
<reference evidence="1" key="1">
    <citation type="submission" date="2022-09" db="EMBL/GenBank/DDBJ databases">
        <title>A Global Phylogenomic Analysis of the Shiitake Genus Lentinula.</title>
        <authorList>
            <consortium name="DOE Joint Genome Institute"/>
            <person name="Sierra-Patev S."/>
            <person name="Min B."/>
            <person name="Naranjo-Ortiz M."/>
            <person name="Looney B."/>
            <person name="Konkel Z."/>
            <person name="Slot J.C."/>
            <person name="Sakamoto Y."/>
            <person name="Steenwyk J.L."/>
            <person name="Rokas A."/>
            <person name="Carro J."/>
            <person name="Camarero S."/>
            <person name="Ferreira P."/>
            <person name="Molpeceres G."/>
            <person name="Ruiz-Duenas F.J."/>
            <person name="Serrano A."/>
            <person name="Henrissat B."/>
            <person name="Drula E."/>
            <person name="Hughes K.W."/>
            <person name="Mata J.L."/>
            <person name="Ishikawa N.K."/>
            <person name="Vargas-Isla R."/>
            <person name="Ushijima S."/>
            <person name="Smith C.A."/>
            <person name="Ahrendt S."/>
            <person name="Andreopoulos W."/>
            <person name="He G."/>
            <person name="Labutti K."/>
            <person name="Lipzen A."/>
            <person name="Ng V."/>
            <person name="Riley R."/>
            <person name="Sandor L."/>
            <person name="Barry K."/>
            <person name="Martinez A.T."/>
            <person name="Xiao Y."/>
            <person name="Gibbons J.G."/>
            <person name="Terashima K."/>
            <person name="Grigoriev I.V."/>
            <person name="Hibbett D.S."/>
        </authorList>
    </citation>
    <scope>NUCLEOTIDE SEQUENCE</scope>
    <source>
        <strain evidence="1">TMI1499</strain>
    </source>
</reference>
<comment type="caution">
    <text evidence="1">The sequence shown here is derived from an EMBL/GenBank/DDBJ whole genome shotgun (WGS) entry which is preliminary data.</text>
</comment>
<organism evidence="1 2">
    <name type="scientific">Lentinula aff. lateritia</name>
    <dbReference type="NCBI Taxonomy" id="2804960"/>
    <lineage>
        <taxon>Eukaryota</taxon>
        <taxon>Fungi</taxon>
        <taxon>Dikarya</taxon>
        <taxon>Basidiomycota</taxon>
        <taxon>Agaricomycotina</taxon>
        <taxon>Agaricomycetes</taxon>
        <taxon>Agaricomycetidae</taxon>
        <taxon>Agaricales</taxon>
        <taxon>Marasmiineae</taxon>
        <taxon>Omphalotaceae</taxon>
        <taxon>Lentinula</taxon>
    </lineage>
</organism>
<gene>
    <name evidence="1" type="ORF">F5876DRAFT_21054</name>
</gene>